<comment type="catalytic activity">
    <reaction evidence="2">
        <text>1,6-anhydro-N-acetyl-beta-muramate + ATP + H2O = N-acetyl-D-muramate 6-phosphate + ADP + H(+)</text>
        <dbReference type="Rhea" id="RHEA:24952"/>
        <dbReference type="ChEBI" id="CHEBI:15377"/>
        <dbReference type="ChEBI" id="CHEBI:15378"/>
        <dbReference type="ChEBI" id="CHEBI:30616"/>
        <dbReference type="ChEBI" id="CHEBI:58690"/>
        <dbReference type="ChEBI" id="CHEBI:58722"/>
        <dbReference type="ChEBI" id="CHEBI:456216"/>
        <dbReference type="EC" id="2.7.1.170"/>
    </reaction>
</comment>
<dbReference type="GO" id="GO:0016301">
    <property type="term" value="F:kinase activity"/>
    <property type="evidence" value="ECO:0007669"/>
    <property type="project" value="UniProtKB-KW"/>
</dbReference>
<reference evidence="4" key="1">
    <citation type="journal article" date="2019" name="Int. J. Syst. Evol. Microbiol.">
        <title>The Global Catalogue of Microorganisms (GCM) 10K type strain sequencing project: providing services to taxonomists for standard genome sequencing and annotation.</title>
        <authorList>
            <consortium name="The Broad Institute Genomics Platform"/>
            <consortium name="The Broad Institute Genome Sequencing Center for Infectious Disease"/>
            <person name="Wu L."/>
            <person name="Ma J."/>
        </authorList>
    </citation>
    <scope>NUCLEOTIDE SEQUENCE [LARGE SCALE GENOMIC DNA]</scope>
    <source>
        <strain evidence="4">CGMCC-1.15741</strain>
    </source>
</reference>
<gene>
    <name evidence="2" type="primary">anmK</name>
    <name evidence="3" type="ORF">ACFQDM_18315</name>
</gene>
<evidence type="ECO:0000256" key="1">
    <source>
        <dbReference type="ARBA" id="ARBA00023277"/>
    </source>
</evidence>
<comment type="caution">
    <text evidence="3">The sequence shown here is derived from an EMBL/GenBank/DDBJ whole genome shotgun (WGS) entry which is preliminary data.</text>
</comment>
<dbReference type="EMBL" id="JBHSSW010000066">
    <property type="protein sequence ID" value="MFC6200032.1"/>
    <property type="molecule type" value="Genomic_DNA"/>
</dbReference>
<name>A0ABW1SFH5_9PROT</name>
<dbReference type="Proteomes" id="UP001596303">
    <property type="component" value="Unassembled WGS sequence"/>
</dbReference>
<evidence type="ECO:0000313" key="3">
    <source>
        <dbReference type="EMBL" id="MFC6200032.1"/>
    </source>
</evidence>
<evidence type="ECO:0000256" key="2">
    <source>
        <dbReference type="HAMAP-Rule" id="MF_01270"/>
    </source>
</evidence>
<proteinExistence type="inferred from homology"/>
<accession>A0ABW1SFH5</accession>
<dbReference type="EC" id="2.7.1.170" evidence="2"/>
<dbReference type="PANTHER" id="PTHR30605:SF0">
    <property type="entry name" value="ANHYDRO-N-ACETYLMURAMIC ACID KINASE"/>
    <property type="match status" value="1"/>
</dbReference>
<sequence length="396" mass="42579">MIVSNGRGDLARRLTGLNSTQSDFSPVWALGFMSGTSLDAVDAAMILTDGERVLEFGPTAERTYTDQERTVLADAVGAARNWNWEGAEPVSCFQRACEVLTSTHEAAFQDILRQCDGDSKPEVVGIHGQTVLHRAPGRSVPGRTLQLLDQKNIAERFGLPIVFDFRTDDVAAGGQGAPLAPVYHQALCADRNKPVAVLNLGGVANLTLVSDTMILQGFDCGPANGPVDEWVERHKQGRYDRDGGFARSGSIDEARIAAWLNSDWFDQPLPKSLDRYDYNADLAEGLNFADGCATLTAFSAAAVAKGLSAFSESVREVVVCGGGRHNPFLMEQLEARCGVPIRTAEDAGWRGDSIEAEAFALLAVRHLRNLPISFPGTTGVRAPMTGGRTQYPVNVG</sequence>
<dbReference type="SUPFAM" id="SSF53067">
    <property type="entry name" value="Actin-like ATPase domain"/>
    <property type="match status" value="1"/>
</dbReference>
<comment type="pathway">
    <text evidence="2">Amino-sugar metabolism; 1,6-anhydro-N-acetylmuramate degradation.</text>
</comment>
<keyword evidence="1 2" id="KW-0119">Carbohydrate metabolism</keyword>
<dbReference type="PANTHER" id="PTHR30605">
    <property type="entry name" value="ANHYDRO-N-ACETYLMURAMIC ACID KINASE"/>
    <property type="match status" value="1"/>
</dbReference>
<dbReference type="RefSeq" id="WP_377381858.1">
    <property type="nucleotide sequence ID" value="NZ_JBHSSW010000066.1"/>
</dbReference>
<feature type="binding site" evidence="2">
    <location>
        <begin position="35"/>
        <end position="42"/>
    </location>
    <ligand>
        <name>ATP</name>
        <dbReference type="ChEBI" id="CHEBI:30616"/>
    </ligand>
</feature>
<keyword evidence="2" id="KW-0067">ATP-binding</keyword>
<dbReference type="HAMAP" id="MF_01270">
    <property type="entry name" value="AnhMurNAc_kinase"/>
    <property type="match status" value="1"/>
</dbReference>
<dbReference type="InterPro" id="IPR043129">
    <property type="entry name" value="ATPase_NBD"/>
</dbReference>
<keyword evidence="4" id="KW-1185">Reference proteome</keyword>
<dbReference type="Pfam" id="PF03702">
    <property type="entry name" value="AnmK"/>
    <property type="match status" value="1"/>
</dbReference>
<keyword evidence="2" id="KW-0547">Nucleotide-binding</keyword>
<comment type="pathway">
    <text evidence="2">Cell wall biogenesis; peptidoglycan recycling.</text>
</comment>
<keyword evidence="2 3" id="KW-0418">Kinase</keyword>
<dbReference type="Gene3D" id="3.30.420.40">
    <property type="match status" value="2"/>
</dbReference>
<evidence type="ECO:0000313" key="4">
    <source>
        <dbReference type="Proteomes" id="UP001596303"/>
    </source>
</evidence>
<comment type="similarity">
    <text evidence="2">Belongs to the anhydro-N-acetylmuramic acid kinase family.</text>
</comment>
<protein>
    <recommendedName>
        <fullName evidence="2">Anhydro-N-acetylmuramic acid kinase</fullName>
        <ecNumber evidence="2">2.7.1.170</ecNumber>
    </recommendedName>
    <alternativeName>
        <fullName evidence="2">AnhMurNAc kinase</fullName>
    </alternativeName>
</protein>
<dbReference type="InterPro" id="IPR005338">
    <property type="entry name" value="Anhydro_N_Ac-Mur_kinase"/>
</dbReference>
<organism evidence="3 4">
    <name type="scientific">Ponticaulis profundi</name>
    <dbReference type="NCBI Taxonomy" id="2665222"/>
    <lineage>
        <taxon>Bacteria</taxon>
        <taxon>Pseudomonadati</taxon>
        <taxon>Pseudomonadota</taxon>
        <taxon>Alphaproteobacteria</taxon>
        <taxon>Hyphomonadales</taxon>
        <taxon>Hyphomonadaceae</taxon>
        <taxon>Ponticaulis</taxon>
    </lineage>
</organism>
<comment type="function">
    <text evidence="2">Catalyzes the specific phosphorylation of 1,6-anhydro-N-acetylmuramic acid (anhMurNAc) with the simultaneous cleavage of the 1,6-anhydro ring, generating MurNAc-6-P. Is required for the utilization of anhMurNAc either imported from the medium or derived from its own cell wall murein, and thus plays a role in cell wall recycling.</text>
</comment>
<dbReference type="NCBIfam" id="NF007141">
    <property type="entry name" value="PRK09585.1-5"/>
    <property type="match status" value="1"/>
</dbReference>
<keyword evidence="2 3" id="KW-0808">Transferase</keyword>